<evidence type="ECO:0000313" key="2">
    <source>
        <dbReference type="Proteomes" id="UP001050691"/>
    </source>
</evidence>
<keyword evidence="2" id="KW-1185">Reference proteome</keyword>
<proteinExistence type="predicted"/>
<gene>
    <name evidence="1" type="ORF">Clacol_000493</name>
</gene>
<reference evidence="1" key="1">
    <citation type="submission" date="2021-10" db="EMBL/GenBank/DDBJ databases">
        <title>De novo Genome Assembly of Clathrus columnatus (Basidiomycota, Fungi) Using Illumina and Nanopore Sequence Data.</title>
        <authorList>
            <person name="Ogiso-Tanaka E."/>
            <person name="Itagaki H."/>
            <person name="Hosoya T."/>
            <person name="Hosaka K."/>
        </authorList>
    </citation>
    <scope>NUCLEOTIDE SEQUENCE</scope>
    <source>
        <strain evidence="1">MO-923</strain>
    </source>
</reference>
<accession>A0AAV4ZWR8</accession>
<name>A0AAV4ZWR8_9AGAM</name>
<organism evidence="1 2">
    <name type="scientific">Clathrus columnatus</name>
    <dbReference type="NCBI Taxonomy" id="1419009"/>
    <lineage>
        <taxon>Eukaryota</taxon>
        <taxon>Fungi</taxon>
        <taxon>Dikarya</taxon>
        <taxon>Basidiomycota</taxon>
        <taxon>Agaricomycotina</taxon>
        <taxon>Agaricomycetes</taxon>
        <taxon>Phallomycetidae</taxon>
        <taxon>Phallales</taxon>
        <taxon>Clathraceae</taxon>
        <taxon>Clathrus</taxon>
    </lineage>
</organism>
<protein>
    <recommendedName>
        <fullName evidence="3">Mediator of RNA polymerase II transcription subunit 1</fullName>
    </recommendedName>
</protein>
<evidence type="ECO:0000313" key="1">
    <source>
        <dbReference type="EMBL" id="GJJ06302.1"/>
    </source>
</evidence>
<dbReference type="Proteomes" id="UP001050691">
    <property type="component" value="Unassembled WGS sequence"/>
</dbReference>
<dbReference type="EMBL" id="BPWL01000001">
    <property type="protein sequence ID" value="GJJ06302.1"/>
    <property type="molecule type" value="Genomic_DNA"/>
</dbReference>
<comment type="caution">
    <text evidence="1">The sequence shown here is derived from an EMBL/GenBank/DDBJ whole genome shotgun (WGS) entry which is preliminary data.</text>
</comment>
<dbReference type="AlphaFoldDB" id="A0AAV4ZWR8"/>
<evidence type="ECO:0008006" key="3">
    <source>
        <dbReference type="Google" id="ProtNLM"/>
    </source>
</evidence>
<sequence>MDKHGFEEIVKGEGSILSAINRLNTQYGFPSSLMQELHPFAEGYDDVQPVLPQLTNIVDITSLISVALLSHDSLQISDPKLISLLRQHAILTQELNMAEASARSRIKALRTRKGIDYGEEVPSNLVPIDEWFSAQLESWAQEAGMQVYTDRETENKITLILSGKILVLDIDIKVYHNPNIHLEMVSLKSTQAFPLDAAAATAPSLPTSGSFIDDFILKTFREYLVEIQKDSKDINVEHISKLCRSLKRDLHHLMKLDNLAQRIQEGGSRWFTEVDDLSSVAKQLAPKEAVTVARDLQVSHAPLDILLTRGHALPFPYLHMLAPSFLVYVSPLCYLALLRSSKDAPNNSNIDVPLDVLESYLRKKSLPKGCVLADLCMQRSSQPPCTAEMFGGPKFPLVPLEENPEETDFDHILPIDNGPDAWVVDFGPEGVVMSQSRMWEIQVLLKRTPAAHGLPIMAFAYSGSWVDLLIQKPDELIPHEAYIGVYTSPTQSHPPLQLRLTVPQEPGFILRKIRVQSMHQAWAIFEIVRDQAWYNSLIYSCEWRPADPETLEIDSNPSSNSTTLPKYIPVAIYFEPLIPPPLFESSLHREHPSVFMIFPRNAPGMPVENASIKLDSSASRGVKVTVNGYPDIKALEEFVRRGGAFGLPGKLWKDTW</sequence>